<evidence type="ECO:0000313" key="3">
    <source>
        <dbReference type="EMBL" id="PIK51034.1"/>
    </source>
</evidence>
<accession>A0A2G8KSP9</accession>
<keyword evidence="4" id="KW-1185">Reference proteome</keyword>
<dbReference type="PANTHER" id="PTHR33643:SF1">
    <property type="entry name" value="UREASE ACCESSORY PROTEIN D"/>
    <property type="match status" value="1"/>
</dbReference>
<proteinExistence type="inferred from homology"/>
<dbReference type="GO" id="GO:0016151">
    <property type="term" value="F:nickel cation binding"/>
    <property type="evidence" value="ECO:0007669"/>
    <property type="project" value="InterPro"/>
</dbReference>
<organism evidence="3 4">
    <name type="scientific">Stichopus japonicus</name>
    <name type="common">Sea cucumber</name>
    <dbReference type="NCBI Taxonomy" id="307972"/>
    <lineage>
        <taxon>Eukaryota</taxon>
        <taxon>Metazoa</taxon>
        <taxon>Echinodermata</taxon>
        <taxon>Eleutherozoa</taxon>
        <taxon>Echinozoa</taxon>
        <taxon>Holothuroidea</taxon>
        <taxon>Aspidochirotacea</taxon>
        <taxon>Aspidochirotida</taxon>
        <taxon>Stichopodidae</taxon>
        <taxon>Apostichopus</taxon>
    </lineage>
</organism>
<dbReference type="PANTHER" id="PTHR33643">
    <property type="entry name" value="UREASE ACCESSORY PROTEIN D"/>
    <property type="match status" value="1"/>
</dbReference>
<protein>
    <recommendedName>
        <fullName evidence="5">Urease accessory protein UreD</fullName>
    </recommendedName>
</protein>
<evidence type="ECO:0000256" key="1">
    <source>
        <dbReference type="ARBA" id="ARBA00007177"/>
    </source>
</evidence>
<dbReference type="STRING" id="307972.A0A2G8KSP9"/>
<dbReference type="InterPro" id="IPR002669">
    <property type="entry name" value="UreD"/>
</dbReference>
<reference evidence="3 4" key="1">
    <citation type="journal article" date="2017" name="PLoS Biol.">
        <title>The sea cucumber genome provides insights into morphological evolution and visceral regeneration.</title>
        <authorList>
            <person name="Zhang X."/>
            <person name="Sun L."/>
            <person name="Yuan J."/>
            <person name="Sun Y."/>
            <person name="Gao Y."/>
            <person name="Zhang L."/>
            <person name="Li S."/>
            <person name="Dai H."/>
            <person name="Hamel J.F."/>
            <person name="Liu C."/>
            <person name="Yu Y."/>
            <person name="Liu S."/>
            <person name="Lin W."/>
            <person name="Guo K."/>
            <person name="Jin S."/>
            <person name="Xu P."/>
            <person name="Storey K.B."/>
            <person name="Huan P."/>
            <person name="Zhang T."/>
            <person name="Zhou Y."/>
            <person name="Zhang J."/>
            <person name="Lin C."/>
            <person name="Li X."/>
            <person name="Xing L."/>
            <person name="Huo D."/>
            <person name="Sun M."/>
            <person name="Wang L."/>
            <person name="Mercier A."/>
            <person name="Li F."/>
            <person name="Yang H."/>
            <person name="Xiang J."/>
        </authorList>
    </citation>
    <scope>NUCLEOTIDE SEQUENCE [LARGE SCALE GENOMIC DNA]</scope>
    <source>
        <strain evidence="3">Shaxun</strain>
        <tissue evidence="3">Muscle</tissue>
    </source>
</reference>
<evidence type="ECO:0000256" key="2">
    <source>
        <dbReference type="ARBA" id="ARBA00023186"/>
    </source>
</evidence>
<name>A0A2G8KSP9_STIJA</name>
<comment type="caution">
    <text evidence="3">The sequence shown here is derived from an EMBL/GenBank/DDBJ whole genome shotgun (WGS) entry which is preliminary data.</text>
</comment>
<dbReference type="OrthoDB" id="5550464at2759"/>
<keyword evidence="2" id="KW-0143">Chaperone</keyword>
<dbReference type="Pfam" id="PF01774">
    <property type="entry name" value="UreD"/>
    <property type="match status" value="2"/>
</dbReference>
<dbReference type="AlphaFoldDB" id="A0A2G8KSP9"/>
<gene>
    <name evidence="3" type="ORF">BSL78_12114</name>
</gene>
<sequence length="266" mass="29745">MLTGIVDSLDNLVPDKARGCAKLYFVKREGITLKDKLGFCKAYAATCLYSYPMKLMLPMHASCSNCQWVYPVNYGGGLVAGDSVDLDITIVEDCCVMLTSQSSTKVNICQSLKTIVDSINSGVKACIKLCTWYVDTIVVSYKDPVCLCSGERSFEVARSPKNFYITSESSLILMDWFTAGRIARGESWDYTLSHTTNSIYVDDVLYFRDSIRSTNSPHLSLRDNMNDYNIVASCVIVGQYLESLITDIHKELSECRSYDSRLSMNL</sequence>
<evidence type="ECO:0000313" key="4">
    <source>
        <dbReference type="Proteomes" id="UP000230750"/>
    </source>
</evidence>
<comment type="similarity">
    <text evidence="1">Belongs to the UreD family.</text>
</comment>
<dbReference type="EMBL" id="MRZV01000394">
    <property type="protein sequence ID" value="PIK51034.1"/>
    <property type="molecule type" value="Genomic_DNA"/>
</dbReference>
<evidence type="ECO:0008006" key="5">
    <source>
        <dbReference type="Google" id="ProtNLM"/>
    </source>
</evidence>
<dbReference type="Proteomes" id="UP000230750">
    <property type="component" value="Unassembled WGS sequence"/>
</dbReference>